<gene>
    <name evidence="3" type="ORF">KC729_10380</name>
</gene>
<dbReference type="Gene3D" id="3.60.10.10">
    <property type="entry name" value="Endonuclease/exonuclease/phosphatase"/>
    <property type="match status" value="1"/>
</dbReference>
<evidence type="ECO:0000259" key="1">
    <source>
        <dbReference type="Pfam" id="PF03372"/>
    </source>
</evidence>
<dbReference type="EMBL" id="JAGQHR010000295">
    <property type="protein sequence ID" value="MCA9728079.1"/>
    <property type="molecule type" value="Genomic_DNA"/>
</dbReference>
<protein>
    <submittedName>
        <fullName evidence="3">Endonuclease/exonuclease/phosphatase family protein</fullName>
    </submittedName>
</protein>
<keyword evidence="3" id="KW-0378">Hydrolase</keyword>
<evidence type="ECO:0000313" key="3">
    <source>
        <dbReference type="EMBL" id="MCA9728079.1"/>
    </source>
</evidence>
<dbReference type="InterPro" id="IPR005135">
    <property type="entry name" value="Endo/exonuclease/phosphatase"/>
</dbReference>
<comment type="caution">
    <text evidence="3">The sequence shown here is derived from an EMBL/GenBank/DDBJ whole genome shotgun (WGS) entry which is preliminary data.</text>
</comment>
<dbReference type="GO" id="GO:0004519">
    <property type="term" value="F:endonuclease activity"/>
    <property type="evidence" value="ECO:0007669"/>
    <property type="project" value="UniProtKB-KW"/>
</dbReference>
<feature type="domain" description="Endonuclease/exonuclease/phosphatase" evidence="1">
    <location>
        <begin position="231"/>
        <end position="493"/>
    </location>
</feature>
<evidence type="ECO:0000259" key="2">
    <source>
        <dbReference type="Pfam" id="PF13860"/>
    </source>
</evidence>
<organism evidence="3 4">
    <name type="scientific">Eiseniibacteriota bacterium</name>
    <dbReference type="NCBI Taxonomy" id="2212470"/>
    <lineage>
        <taxon>Bacteria</taxon>
        <taxon>Candidatus Eiseniibacteriota</taxon>
    </lineage>
</organism>
<dbReference type="InterPro" id="IPR025965">
    <property type="entry name" value="FlgD/Vpr_Ig-like"/>
</dbReference>
<dbReference type="Pfam" id="PF03372">
    <property type="entry name" value="Exo_endo_phos"/>
    <property type="match status" value="1"/>
</dbReference>
<keyword evidence="3" id="KW-0540">Nuclease</keyword>
<dbReference type="Gene3D" id="2.60.40.4070">
    <property type="match status" value="1"/>
</dbReference>
<reference evidence="3" key="1">
    <citation type="submission" date="2020-04" db="EMBL/GenBank/DDBJ databases">
        <authorList>
            <person name="Zhang T."/>
        </authorList>
    </citation>
    <scope>NUCLEOTIDE SEQUENCE</scope>
    <source>
        <strain evidence="3">HKST-UBA01</strain>
    </source>
</reference>
<dbReference type="Proteomes" id="UP000697710">
    <property type="component" value="Unassembled WGS sequence"/>
</dbReference>
<dbReference type="InterPro" id="IPR036691">
    <property type="entry name" value="Endo/exonu/phosph_ase_sf"/>
</dbReference>
<proteinExistence type="predicted"/>
<dbReference type="AlphaFoldDB" id="A0A956LYX6"/>
<reference evidence="3" key="2">
    <citation type="journal article" date="2021" name="Microbiome">
        <title>Successional dynamics and alternative stable states in a saline activated sludge microbial community over 9 years.</title>
        <authorList>
            <person name="Wang Y."/>
            <person name="Ye J."/>
            <person name="Ju F."/>
            <person name="Liu L."/>
            <person name="Boyd J.A."/>
            <person name="Deng Y."/>
            <person name="Parks D.H."/>
            <person name="Jiang X."/>
            <person name="Yin X."/>
            <person name="Woodcroft B.J."/>
            <person name="Tyson G.W."/>
            <person name="Hugenholtz P."/>
            <person name="Polz M.F."/>
            <person name="Zhang T."/>
        </authorList>
    </citation>
    <scope>NUCLEOTIDE SEQUENCE</scope>
    <source>
        <strain evidence="3">HKST-UBA01</strain>
    </source>
</reference>
<name>A0A956LYX6_UNCEI</name>
<feature type="domain" description="FlgD/Vpr Ig-like" evidence="2">
    <location>
        <begin position="534"/>
        <end position="599"/>
    </location>
</feature>
<evidence type="ECO:0000313" key="4">
    <source>
        <dbReference type="Proteomes" id="UP000697710"/>
    </source>
</evidence>
<dbReference type="SUPFAM" id="SSF56219">
    <property type="entry name" value="DNase I-like"/>
    <property type="match status" value="1"/>
</dbReference>
<sequence>MTTRRFWDARPADHAFSPRILAQALGLLGTAVGLAHAISLPIQIDGTYDDWTSEAIETTDPTGDDGSSGIDFTTLWIANDEQRVFLRFDTTAEVQGDEGQDITLGLDTDQDPNTGQPMAGVGAELVWNLGSRSGTFYGSGGPQPVDHATLGLLLGPTVSDVQLELAFARDATVGGEPLFPGPRFDVAVRDGGGGDTMVLSGAGYAFAQGSQPATPIALDRAAPDDVRIAGYNIQSDGLFDGNGARHAALGRIFATVDPDLWVICEVWNHGASEVAAVVEQLLPSGPGESWSAIKLDSGNVIVTRLPVLDSWLILPGARLTAVLVDLRPAYDSDLLVVANHWSCCTADQNRQEQADALVAFLRDARTPGGRLDLAPDTPIFAAGDFNLVGWRQQLETLETGDIVDEGTYGPDSPPDWDGSDFDDIVARHPEARLTHSWRDDGSSFYPGKLDYVLHTGSVSEVDRSYVLDTRDMTAGTLALYGLNAQDTPSASDHAPLVVDFHPLSDSSGTGEVPPASGSRWIHIRTRVPNPFSDRVEITYELAGDARVDADVFDPQGRKVASLARAALVSAGAHHVVWDGRDAQGAEVVAGRYLVRLRTDQGTASSWVTVLR</sequence>
<accession>A0A956LYX6</accession>
<keyword evidence="3" id="KW-0255">Endonuclease</keyword>
<dbReference type="Pfam" id="PF13860">
    <property type="entry name" value="FlgD_ig"/>
    <property type="match status" value="1"/>
</dbReference>